<evidence type="ECO:0000259" key="12">
    <source>
        <dbReference type="PROSITE" id="PS50011"/>
    </source>
</evidence>
<dbReference type="Pfam" id="PF07714">
    <property type="entry name" value="PK_Tyr_Ser-Thr"/>
    <property type="match status" value="1"/>
</dbReference>
<keyword evidence="11" id="KW-0472">Membrane</keyword>
<dbReference type="GO" id="GO:0005886">
    <property type="term" value="C:plasma membrane"/>
    <property type="evidence" value="ECO:0007669"/>
    <property type="project" value="TreeGrafter"/>
</dbReference>
<keyword evidence="1 10" id="KW-0723">Serine/threonine-protein kinase</keyword>
<dbReference type="Gene3D" id="1.10.510.10">
    <property type="entry name" value="Transferase(Phosphotransferase) domain 1"/>
    <property type="match status" value="1"/>
</dbReference>
<keyword evidence="6 9" id="KW-0067">ATP-binding</keyword>
<dbReference type="SMART" id="SM00220">
    <property type="entry name" value="S_TKc"/>
    <property type="match status" value="1"/>
</dbReference>
<feature type="transmembrane region" description="Helical" evidence="11">
    <location>
        <begin position="12"/>
        <end position="30"/>
    </location>
</feature>
<dbReference type="FunFam" id="3.30.200.20:FF:000951">
    <property type="entry name" value="Uncharacterized protein"/>
    <property type="match status" value="1"/>
</dbReference>
<keyword evidence="11" id="KW-0812">Transmembrane</keyword>
<sequence length="385" mass="43587">MHAGSTRKKGVIVVITVSTTVALLLLVMGVSRRQILATQFFWREYDQDSRKDVELHAFRFSKISSATNSFSPANKIGEGGFGTVYKGELDGENVAVKRLSRHSVQGLEEFKSETQLVAKLQHMNLVKLLGYCTKSEEKILVYEYMPNQSLDKFIFDPEQGRLLDWKMRFQIINGIAQGLVYLHRYSRLRVIHRDLKASNILLDGEWNPKISDFGLAKIFTAWNNSQTNTNRIVGTHGYMPPEYVIKGLFSVKSDVFSFGVLLLEILSGKKNTRCYEFGNSLNLPGYAWDLWREGRELELVDPTLGNTGPHREMSRCVHVALLCVQESPVDRPTMFDVVSMLNNEFMGLREPNPPAFFIGRNVSSDGHLQTRVCSNDVTISALIGR</sequence>
<keyword evidence="5" id="KW-0418">Kinase</keyword>
<organism evidence="13 14">
    <name type="scientific">Colocasia esculenta</name>
    <name type="common">Wild taro</name>
    <name type="synonym">Arum esculentum</name>
    <dbReference type="NCBI Taxonomy" id="4460"/>
    <lineage>
        <taxon>Eukaryota</taxon>
        <taxon>Viridiplantae</taxon>
        <taxon>Streptophyta</taxon>
        <taxon>Embryophyta</taxon>
        <taxon>Tracheophyta</taxon>
        <taxon>Spermatophyta</taxon>
        <taxon>Magnoliopsida</taxon>
        <taxon>Liliopsida</taxon>
        <taxon>Araceae</taxon>
        <taxon>Aroideae</taxon>
        <taxon>Colocasieae</taxon>
        <taxon>Colocasia</taxon>
    </lineage>
</organism>
<evidence type="ECO:0000256" key="2">
    <source>
        <dbReference type="ARBA" id="ARBA00022679"/>
    </source>
</evidence>
<evidence type="ECO:0000256" key="9">
    <source>
        <dbReference type="PROSITE-ProRule" id="PRU10141"/>
    </source>
</evidence>
<dbReference type="InterPro" id="IPR000719">
    <property type="entry name" value="Prot_kinase_dom"/>
</dbReference>
<dbReference type="InterPro" id="IPR017441">
    <property type="entry name" value="Protein_kinase_ATP_BS"/>
</dbReference>
<evidence type="ECO:0000256" key="3">
    <source>
        <dbReference type="ARBA" id="ARBA00022729"/>
    </source>
</evidence>
<keyword evidence="11" id="KW-1133">Transmembrane helix</keyword>
<evidence type="ECO:0000256" key="11">
    <source>
        <dbReference type="SAM" id="Phobius"/>
    </source>
</evidence>
<dbReference type="FunFam" id="1.10.510.10:FF:000060">
    <property type="entry name" value="G-type lectin S-receptor-like serine/threonine-protein kinase"/>
    <property type="match status" value="1"/>
</dbReference>
<evidence type="ECO:0000256" key="4">
    <source>
        <dbReference type="ARBA" id="ARBA00022741"/>
    </source>
</evidence>
<dbReference type="AlphaFoldDB" id="A0A843XD42"/>
<evidence type="ECO:0000256" key="1">
    <source>
        <dbReference type="ARBA" id="ARBA00022527"/>
    </source>
</evidence>
<evidence type="ECO:0000256" key="6">
    <source>
        <dbReference type="ARBA" id="ARBA00022840"/>
    </source>
</evidence>
<dbReference type="InterPro" id="IPR001245">
    <property type="entry name" value="Ser-Thr/Tyr_kinase_cat_dom"/>
</dbReference>
<dbReference type="PANTHER" id="PTHR27002:SF926">
    <property type="entry name" value="OS07G0535800 PROTEIN"/>
    <property type="match status" value="1"/>
</dbReference>
<proteinExistence type="inferred from homology"/>
<dbReference type="Gene3D" id="3.30.200.20">
    <property type="entry name" value="Phosphorylase Kinase, domain 1"/>
    <property type="match status" value="1"/>
</dbReference>
<feature type="binding site" evidence="9">
    <location>
        <position position="97"/>
    </location>
    <ligand>
        <name>ATP</name>
        <dbReference type="ChEBI" id="CHEBI:30616"/>
    </ligand>
</feature>
<dbReference type="OrthoDB" id="4062651at2759"/>
<keyword evidence="14" id="KW-1185">Reference proteome</keyword>
<gene>
    <name evidence="13" type="ORF">Taro_050096</name>
</gene>
<evidence type="ECO:0000256" key="10">
    <source>
        <dbReference type="RuleBase" id="RU000304"/>
    </source>
</evidence>
<comment type="caution">
    <text evidence="13">The sequence shown here is derived from an EMBL/GenBank/DDBJ whole genome shotgun (WGS) entry which is preliminary data.</text>
</comment>
<dbReference type="CDD" id="cd14066">
    <property type="entry name" value="STKc_IRAK"/>
    <property type="match status" value="1"/>
</dbReference>
<dbReference type="PROSITE" id="PS50011">
    <property type="entry name" value="PROTEIN_KINASE_DOM"/>
    <property type="match status" value="1"/>
</dbReference>
<evidence type="ECO:0000313" key="14">
    <source>
        <dbReference type="Proteomes" id="UP000652761"/>
    </source>
</evidence>
<keyword evidence="7" id="KW-1015">Disulfide bond</keyword>
<evidence type="ECO:0000313" key="13">
    <source>
        <dbReference type="EMBL" id="MQM17127.1"/>
    </source>
</evidence>
<dbReference type="InterPro" id="IPR011009">
    <property type="entry name" value="Kinase-like_dom_sf"/>
</dbReference>
<name>A0A843XD42_COLES</name>
<comment type="similarity">
    <text evidence="10">Belongs to the protein kinase superfamily.</text>
</comment>
<dbReference type="GO" id="GO:0004674">
    <property type="term" value="F:protein serine/threonine kinase activity"/>
    <property type="evidence" value="ECO:0007669"/>
    <property type="project" value="UniProtKB-KW"/>
</dbReference>
<keyword evidence="2" id="KW-0808">Transferase</keyword>
<dbReference type="PROSITE" id="PS00108">
    <property type="entry name" value="PROTEIN_KINASE_ST"/>
    <property type="match status" value="1"/>
</dbReference>
<dbReference type="GO" id="GO:0005524">
    <property type="term" value="F:ATP binding"/>
    <property type="evidence" value="ECO:0007669"/>
    <property type="project" value="UniProtKB-UniRule"/>
</dbReference>
<dbReference type="EMBL" id="NMUH01007360">
    <property type="protein sequence ID" value="MQM17127.1"/>
    <property type="molecule type" value="Genomic_DNA"/>
</dbReference>
<evidence type="ECO:0000256" key="8">
    <source>
        <dbReference type="ARBA" id="ARBA00023180"/>
    </source>
</evidence>
<keyword evidence="8" id="KW-0325">Glycoprotein</keyword>
<dbReference type="PROSITE" id="PS00107">
    <property type="entry name" value="PROTEIN_KINASE_ATP"/>
    <property type="match status" value="1"/>
</dbReference>
<dbReference type="PANTHER" id="PTHR27002">
    <property type="entry name" value="RECEPTOR-LIKE SERINE/THREONINE-PROTEIN KINASE SD1-8"/>
    <property type="match status" value="1"/>
</dbReference>
<dbReference type="Proteomes" id="UP000652761">
    <property type="component" value="Unassembled WGS sequence"/>
</dbReference>
<feature type="domain" description="Protein kinase" evidence="12">
    <location>
        <begin position="70"/>
        <end position="346"/>
    </location>
</feature>
<keyword evidence="3" id="KW-0732">Signal</keyword>
<dbReference type="SUPFAM" id="SSF56112">
    <property type="entry name" value="Protein kinase-like (PK-like)"/>
    <property type="match status" value="1"/>
</dbReference>
<keyword evidence="4 9" id="KW-0547">Nucleotide-binding</keyword>
<dbReference type="InterPro" id="IPR008271">
    <property type="entry name" value="Ser/Thr_kinase_AS"/>
</dbReference>
<evidence type="ECO:0000256" key="5">
    <source>
        <dbReference type="ARBA" id="ARBA00022777"/>
    </source>
</evidence>
<reference evidence="13" key="1">
    <citation type="submission" date="2017-07" db="EMBL/GenBank/DDBJ databases">
        <title>Taro Niue Genome Assembly and Annotation.</title>
        <authorList>
            <person name="Atibalentja N."/>
            <person name="Keating K."/>
            <person name="Fields C.J."/>
        </authorList>
    </citation>
    <scope>NUCLEOTIDE SEQUENCE</scope>
    <source>
        <strain evidence="13">Niue_2</strain>
        <tissue evidence="13">Leaf</tissue>
    </source>
</reference>
<accession>A0A843XD42</accession>
<evidence type="ECO:0000256" key="7">
    <source>
        <dbReference type="ARBA" id="ARBA00023157"/>
    </source>
</evidence>
<protein>
    <recommendedName>
        <fullName evidence="12">Protein kinase domain-containing protein</fullName>
    </recommendedName>
</protein>